<dbReference type="SUPFAM" id="SSF52540">
    <property type="entry name" value="P-loop containing nucleoside triphosphate hydrolases"/>
    <property type="match status" value="2"/>
</dbReference>
<dbReference type="InterPro" id="IPR006555">
    <property type="entry name" value="ATP-dep_Helicase_C"/>
</dbReference>
<dbReference type="InterPro" id="IPR014001">
    <property type="entry name" value="Helicase_ATP-bd"/>
</dbReference>
<dbReference type="AlphaFoldDB" id="A0A1H8SKP8"/>
<keyword evidence="2" id="KW-0411">Iron-sulfur</keyword>
<evidence type="ECO:0000256" key="6">
    <source>
        <dbReference type="ARBA" id="ARBA00022840"/>
    </source>
</evidence>
<keyword evidence="2" id="KW-0004">4Fe-4S</keyword>
<organism evidence="12 13">
    <name type="scientific">Aquisalimonas asiatica</name>
    <dbReference type="NCBI Taxonomy" id="406100"/>
    <lineage>
        <taxon>Bacteria</taxon>
        <taxon>Pseudomonadati</taxon>
        <taxon>Pseudomonadota</taxon>
        <taxon>Gammaproteobacteria</taxon>
        <taxon>Chromatiales</taxon>
        <taxon>Ectothiorhodospiraceae</taxon>
        <taxon>Aquisalimonas</taxon>
    </lineage>
</organism>
<evidence type="ECO:0000256" key="8">
    <source>
        <dbReference type="ARBA" id="ARBA00038058"/>
    </source>
</evidence>
<dbReference type="InterPro" id="IPR014013">
    <property type="entry name" value="Helic_SF1/SF2_ATP-bd_DinG/Rad3"/>
</dbReference>
<evidence type="ECO:0000256" key="3">
    <source>
        <dbReference type="ARBA" id="ARBA00022741"/>
    </source>
</evidence>
<keyword evidence="5" id="KW-0378">Hydrolase</keyword>
<dbReference type="Pfam" id="PF13307">
    <property type="entry name" value="Helicase_C_2"/>
    <property type="match status" value="1"/>
</dbReference>
<keyword evidence="6" id="KW-0067">ATP-binding</keyword>
<reference evidence="12 13" key="1">
    <citation type="submission" date="2016-10" db="EMBL/GenBank/DDBJ databases">
        <authorList>
            <person name="de Groot N.N."/>
        </authorList>
    </citation>
    <scope>NUCLEOTIDE SEQUENCE [LARGE SCALE GENOMIC DNA]</scope>
    <source>
        <strain evidence="12 13">CGMCC 1.6291</strain>
    </source>
</reference>
<dbReference type="Proteomes" id="UP000199657">
    <property type="component" value="Unassembled WGS sequence"/>
</dbReference>
<evidence type="ECO:0000256" key="9">
    <source>
        <dbReference type="ARBA" id="ARBA00044969"/>
    </source>
</evidence>
<evidence type="ECO:0000259" key="11">
    <source>
        <dbReference type="PROSITE" id="PS51193"/>
    </source>
</evidence>
<comment type="cofactor">
    <cofactor evidence="1">
        <name>[4Fe-4S] cluster</name>
        <dbReference type="ChEBI" id="CHEBI:49883"/>
    </cofactor>
</comment>
<dbReference type="SMART" id="SM00487">
    <property type="entry name" value="DEXDc"/>
    <property type="match status" value="1"/>
</dbReference>
<dbReference type="GO" id="GO:0051539">
    <property type="term" value="F:4 iron, 4 sulfur cluster binding"/>
    <property type="evidence" value="ECO:0007669"/>
    <property type="project" value="UniProtKB-KW"/>
</dbReference>
<dbReference type="GO" id="GO:0043139">
    <property type="term" value="F:5'-3' DNA helicase activity"/>
    <property type="evidence" value="ECO:0007669"/>
    <property type="project" value="UniProtKB-EC"/>
</dbReference>
<dbReference type="PANTHER" id="PTHR11472:SF34">
    <property type="entry name" value="REGULATOR OF TELOMERE ELONGATION HELICASE 1"/>
    <property type="match status" value="1"/>
</dbReference>
<dbReference type="InterPro" id="IPR045028">
    <property type="entry name" value="DinG/Rad3-like"/>
</dbReference>
<dbReference type="EMBL" id="FOEG01000003">
    <property type="protein sequence ID" value="SEO78858.1"/>
    <property type="molecule type" value="Genomic_DNA"/>
</dbReference>
<evidence type="ECO:0000313" key="13">
    <source>
        <dbReference type="Proteomes" id="UP000199657"/>
    </source>
</evidence>
<feature type="domain" description="Helicase ATP-binding" evidence="11">
    <location>
        <begin position="13"/>
        <end position="296"/>
    </location>
</feature>
<keyword evidence="3" id="KW-0547">Nucleotide-binding</keyword>
<dbReference type="GO" id="GO:0006281">
    <property type="term" value="P:DNA repair"/>
    <property type="evidence" value="ECO:0007669"/>
    <property type="project" value="UniProtKB-KW"/>
</dbReference>
<dbReference type="GO" id="GO:0016818">
    <property type="term" value="F:hydrolase activity, acting on acid anhydrides, in phosphorus-containing anhydrides"/>
    <property type="evidence" value="ECO:0007669"/>
    <property type="project" value="InterPro"/>
</dbReference>
<protein>
    <recommendedName>
        <fullName evidence="9">DNA 5'-3' helicase</fullName>
        <ecNumber evidence="9">5.6.2.3</ecNumber>
    </recommendedName>
</protein>
<evidence type="ECO:0000256" key="2">
    <source>
        <dbReference type="ARBA" id="ARBA00022485"/>
    </source>
</evidence>
<dbReference type="GO" id="GO:0005524">
    <property type="term" value="F:ATP binding"/>
    <property type="evidence" value="ECO:0007669"/>
    <property type="project" value="UniProtKB-KW"/>
</dbReference>
<keyword evidence="2" id="KW-0479">Metal-binding</keyword>
<gene>
    <name evidence="12" type="ORF">SAMN04488052_10315</name>
</gene>
<keyword evidence="2" id="KW-0408">Iron</keyword>
<dbReference type="PROSITE" id="PS51193">
    <property type="entry name" value="HELICASE_ATP_BIND_2"/>
    <property type="match status" value="1"/>
</dbReference>
<dbReference type="InterPro" id="IPR006554">
    <property type="entry name" value="Helicase-like_DEXD_c2"/>
</dbReference>
<accession>A0A1H8SKP8</accession>
<keyword evidence="13" id="KW-1185">Reference proteome</keyword>
<comment type="similarity">
    <text evidence="8">Belongs to the helicase family. DinG subfamily.</text>
</comment>
<dbReference type="GO" id="GO:0003676">
    <property type="term" value="F:nucleic acid binding"/>
    <property type="evidence" value="ECO:0007669"/>
    <property type="project" value="InterPro"/>
</dbReference>
<comment type="catalytic activity">
    <reaction evidence="10">
        <text>ATP + H2O = ADP + phosphate + H(+)</text>
        <dbReference type="Rhea" id="RHEA:13065"/>
        <dbReference type="ChEBI" id="CHEBI:15377"/>
        <dbReference type="ChEBI" id="CHEBI:15378"/>
        <dbReference type="ChEBI" id="CHEBI:30616"/>
        <dbReference type="ChEBI" id="CHEBI:43474"/>
        <dbReference type="ChEBI" id="CHEBI:456216"/>
        <dbReference type="EC" id="5.6.2.3"/>
    </reaction>
</comment>
<dbReference type="RefSeq" id="WP_091642010.1">
    <property type="nucleotide sequence ID" value="NZ_FOEG01000003.1"/>
</dbReference>
<evidence type="ECO:0000256" key="5">
    <source>
        <dbReference type="ARBA" id="ARBA00022801"/>
    </source>
</evidence>
<proteinExistence type="inferred from homology"/>
<dbReference type="InterPro" id="IPR011545">
    <property type="entry name" value="DEAD/DEAH_box_helicase_dom"/>
</dbReference>
<keyword evidence="4" id="KW-0227">DNA damage</keyword>
<dbReference type="InterPro" id="IPR027417">
    <property type="entry name" value="P-loop_NTPase"/>
</dbReference>
<evidence type="ECO:0000256" key="1">
    <source>
        <dbReference type="ARBA" id="ARBA00001966"/>
    </source>
</evidence>
<dbReference type="OrthoDB" id="9805194at2"/>
<dbReference type="STRING" id="406100.SAMN04488052_10315"/>
<sequence length="638" mass="69938">MNDIDHHLGPDGALAGALPGFQPREEQQALGRGVAEAIDAGETLIAEAGTGTGKTFAYLLPALLSGKRVIVSTGTKTLQDQLYQKDLPLLRDALDLPRRTALLKGRTNYLCLYRTDLAEVDARFDRPGTGAQLQAIRQWAAVTDSGDISELAEVPNDAPIWGRATSTADNCLGQECPLYDDCFLMAARRRAQEADLLVVNHHLLLADMALKEGGFGEVLPSADAYILDEAHQLPDVAAQFFGVAVSSRQLQELIRDTHAEYLRDAGDQPALPDCLDVLRKAVQDFRLTLGEAGQRAAWNSLGDGEEAVDALIHLRAAASALAEVLETLAERGRGLENCYRRARDMASLLDRFADGEAEAFVQWFETYQQAFILRLTPLDVGQPFQARMKKHPAAWVFTSATLSVNEGFDHFLERMGLDRETSTLRVDSPFDYASNALLYAPAGMPEPNSPFYTEAFIERAEAVIRASGGRAFVLFTSHRALQQAAALMRDHLPYPVLVQGDASQNLLLERFREAGNAVLLGTGSFWEGVDVKGEALSAVIIDRLPFASPADPVTQARIDFLRRHGGNPFRDFQIPQAVIALRQGVGRLIRDASDYGVLMIGDPRLTGKSYGRLFLNSLPPMRRTRDLEAVQAFLARAD</sequence>
<dbReference type="Pfam" id="PF00270">
    <property type="entry name" value="DEAD"/>
    <property type="match status" value="1"/>
</dbReference>
<dbReference type="Gene3D" id="3.40.50.300">
    <property type="entry name" value="P-loop containing nucleotide triphosphate hydrolases"/>
    <property type="match status" value="2"/>
</dbReference>
<dbReference type="SMART" id="SM00491">
    <property type="entry name" value="HELICc2"/>
    <property type="match status" value="1"/>
</dbReference>
<name>A0A1H8SKP8_9GAMM</name>
<dbReference type="PANTHER" id="PTHR11472">
    <property type="entry name" value="DNA REPAIR DEAD HELICASE RAD3/XP-D SUBFAMILY MEMBER"/>
    <property type="match status" value="1"/>
</dbReference>
<keyword evidence="12" id="KW-0347">Helicase</keyword>
<dbReference type="EC" id="5.6.2.3" evidence="9"/>
<keyword evidence="7" id="KW-0234">DNA repair</keyword>
<evidence type="ECO:0000256" key="7">
    <source>
        <dbReference type="ARBA" id="ARBA00023204"/>
    </source>
</evidence>
<evidence type="ECO:0000256" key="10">
    <source>
        <dbReference type="ARBA" id="ARBA00048954"/>
    </source>
</evidence>
<evidence type="ECO:0000313" key="12">
    <source>
        <dbReference type="EMBL" id="SEO78858.1"/>
    </source>
</evidence>
<evidence type="ECO:0000256" key="4">
    <source>
        <dbReference type="ARBA" id="ARBA00022763"/>
    </source>
</evidence>
<dbReference type="SMART" id="SM00488">
    <property type="entry name" value="DEXDc2"/>
    <property type="match status" value="1"/>
</dbReference>